<evidence type="ECO:0000259" key="20">
    <source>
        <dbReference type="PROSITE" id="PS51383"/>
    </source>
</evidence>
<feature type="binding site" evidence="18">
    <location>
        <begin position="62"/>
        <end position="66"/>
    </location>
    <ligand>
        <name>(6S)-NADPHX</name>
        <dbReference type="ChEBI" id="CHEBI:64076"/>
    </ligand>
</feature>
<dbReference type="GO" id="GO:0110051">
    <property type="term" value="P:metabolite repair"/>
    <property type="evidence" value="ECO:0007669"/>
    <property type="project" value="TreeGrafter"/>
</dbReference>
<dbReference type="Pfam" id="PF03853">
    <property type="entry name" value="YjeF_N"/>
    <property type="match status" value="1"/>
</dbReference>
<feature type="binding site" evidence="18">
    <location>
        <position position="128"/>
    </location>
    <ligand>
        <name>K(+)</name>
        <dbReference type="ChEBI" id="CHEBI:29103"/>
    </ligand>
</feature>
<dbReference type="Gene3D" id="3.40.50.10260">
    <property type="entry name" value="YjeF N-terminal domain"/>
    <property type="match status" value="1"/>
</dbReference>
<dbReference type="RefSeq" id="WP_050529154.1">
    <property type="nucleotide sequence ID" value="NZ_AQQZ01000001.1"/>
</dbReference>
<evidence type="ECO:0000259" key="21">
    <source>
        <dbReference type="PROSITE" id="PS51385"/>
    </source>
</evidence>
<dbReference type="SUPFAM" id="SSF64153">
    <property type="entry name" value="YjeF N-terminal domain-like"/>
    <property type="match status" value="1"/>
</dbReference>
<keyword evidence="23" id="KW-1185">Reference proteome</keyword>
<feature type="domain" description="YjeF N-terminal" evidence="21">
    <location>
        <begin position="10"/>
        <end position="238"/>
    </location>
</feature>
<dbReference type="InterPro" id="IPR029056">
    <property type="entry name" value="Ribokinase-like"/>
</dbReference>
<name>A0A0L1JUH7_9RHOB</name>
<comment type="catalytic activity">
    <reaction evidence="16 17 19">
        <text>(6S)-NADPHX + ADP = AMP + phosphate + NADPH + H(+)</text>
        <dbReference type="Rhea" id="RHEA:32235"/>
        <dbReference type="ChEBI" id="CHEBI:15378"/>
        <dbReference type="ChEBI" id="CHEBI:43474"/>
        <dbReference type="ChEBI" id="CHEBI:57783"/>
        <dbReference type="ChEBI" id="CHEBI:64076"/>
        <dbReference type="ChEBI" id="CHEBI:456215"/>
        <dbReference type="ChEBI" id="CHEBI:456216"/>
        <dbReference type="EC" id="4.2.1.136"/>
    </reaction>
</comment>
<dbReference type="GO" id="GO:0005524">
    <property type="term" value="F:ATP binding"/>
    <property type="evidence" value="ECO:0007669"/>
    <property type="project" value="UniProtKB-UniRule"/>
</dbReference>
<keyword evidence="8 17" id="KW-0521">NADP</keyword>
<feature type="binding site" evidence="17">
    <location>
        <begin position="460"/>
        <end position="464"/>
    </location>
    <ligand>
        <name>AMP</name>
        <dbReference type="ChEBI" id="CHEBI:456215"/>
    </ligand>
</feature>
<keyword evidence="7 17" id="KW-0067">ATP-binding</keyword>
<dbReference type="Pfam" id="PF01256">
    <property type="entry name" value="Carb_kinase"/>
    <property type="match status" value="1"/>
</dbReference>
<feature type="binding site" evidence="17">
    <location>
        <position position="361"/>
    </location>
    <ligand>
        <name>(6S)-NADPHX</name>
        <dbReference type="ChEBI" id="CHEBI:64076"/>
    </ligand>
</feature>
<dbReference type="EMBL" id="AQQZ01000001">
    <property type="protein sequence ID" value="KNG95421.1"/>
    <property type="molecule type" value="Genomic_DNA"/>
</dbReference>
<dbReference type="PROSITE" id="PS01050">
    <property type="entry name" value="YJEF_C_2"/>
    <property type="match status" value="1"/>
</dbReference>
<evidence type="ECO:0000256" key="6">
    <source>
        <dbReference type="ARBA" id="ARBA00022741"/>
    </source>
</evidence>
<dbReference type="EC" id="4.2.1.136" evidence="19"/>
<proteinExistence type="inferred from homology"/>
<dbReference type="InterPro" id="IPR030677">
    <property type="entry name" value="Nnr"/>
</dbReference>
<dbReference type="PATRIC" id="fig|1317121.7.peg.425"/>
<comment type="cofactor">
    <cofactor evidence="17">
        <name>Mg(2+)</name>
        <dbReference type="ChEBI" id="CHEBI:18420"/>
    </cofactor>
</comment>
<gene>
    <name evidence="17" type="primary">nnrD</name>
    <name evidence="18" type="synonym">nnrE</name>
    <name evidence="22" type="ORF">ATO11_02110</name>
</gene>
<comment type="catalytic activity">
    <reaction evidence="2 18 19">
        <text>(6R)-NADPHX = (6S)-NADPHX</text>
        <dbReference type="Rhea" id="RHEA:32227"/>
        <dbReference type="ChEBI" id="CHEBI:64076"/>
        <dbReference type="ChEBI" id="CHEBI:64077"/>
        <dbReference type="EC" id="5.1.99.6"/>
    </reaction>
</comment>
<comment type="subunit">
    <text evidence="17">Homotetramer.</text>
</comment>
<sequence length="552" mass="57460">MTQILTAARMRAIEEQTMAEGGVTGLQLMERAGRGLVTAVLDRWPDLGAGPHRALVLCGPGNNGGDGFVIARRLRDRGWSVAVFLYGKAARLPPDAKKMHDLLAADVDIHGWDVDAIHGTDRPDLIVDAVFGIGLTRPLPAEVAEVLDQKGAPSWKRGHAIRRVAVDGPSGLDLDTGMVPFTGQADDPDFDPWPHHVVRADLTVTFHAPKCGHYLGLGPMMCGALEVVDIGLPHVAVSPLGTAPAPDSLRLASPVLRRQSVPARIWPGSLVPKIGGISGHKFDFGHAMVMAGGVGSGGAGRLAARAALRIGAGLVTVLCPPSALQENACHLDAIMLRAVADADGLGAVIDDRVTAFCLGPGMGTGERTRGLVLAALAEGETEGRWRAPAVVLDADALSAFAHAPETLFDQLHPRAILTPHEGEFARLFPDLAQSRRGPGLSKVDAVRAAASRAGCVILLKGADTVIAEPGGGASLHSAAYGREVPWLATAGAGDVLAGMITGQAASHTGPDLFCVAEAAAWLHVECARSFGPGLIAEDLPEELPKVLRALMA</sequence>
<comment type="function">
    <text evidence="14 19">Bifunctional enzyme that catalyzes the epimerization of the S- and R-forms of NAD(P)HX and the dehydration of the S-form of NAD(P)HX at the expense of ADP, which is converted to AMP. This allows the repair of both epimers of NAD(P)HX, a damaged form of NAD(P)H that is a result of enzymatic or heat-dependent hydration.</text>
</comment>
<dbReference type="HAMAP" id="MF_01965">
    <property type="entry name" value="NADHX_dehydratase"/>
    <property type="match status" value="1"/>
</dbReference>
<comment type="function">
    <text evidence="17">Catalyzes the dehydration of the S-form of NAD(P)HX at the expense of ADP, which is converted to AMP. Together with NAD(P)HX epimerase, which catalyzes the epimerization of the S- and R-forms, the enzyme allows the repair of both epimers of NAD(P)HX, a damaged form of NAD(P)H that is a result of enzymatic or heat-dependent hydration.</text>
</comment>
<dbReference type="PANTHER" id="PTHR12592">
    <property type="entry name" value="ATP-DEPENDENT (S)-NAD(P)H-HYDRATE DEHYDRATASE FAMILY MEMBER"/>
    <property type="match status" value="1"/>
</dbReference>
<evidence type="ECO:0000256" key="9">
    <source>
        <dbReference type="ARBA" id="ARBA00022958"/>
    </source>
</evidence>
<evidence type="ECO:0000256" key="16">
    <source>
        <dbReference type="ARBA" id="ARBA00049209"/>
    </source>
</evidence>
<organism evidence="22 23">
    <name type="scientific">Pseudaestuariivita atlantica</name>
    <dbReference type="NCBI Taxonomy" id="1317121"/>
    <lineage>
        <taxon>Bacteria</taxon>
        <taxon>Pseudomonadati</taxon>
        <taxon>Pseudomonadota</taxon>
        <taxon>Alphaproteobacteria</taxon>
        <taxon>Rhodobacterales</taxon>
        <taxon>Paracoccaceae</taxon>
        <taxon>Pseudaestuariivita</taxon>
    </lineage>
</organism>
<evidence type="ECO:0000256" key="1">
    <source>
        <dbReference type="ARBA" id="ARBA00000013"/>
    </source>
</evidence>
<dbReference type="Proteomes" id="UP000036938">
    <property type="component" value="Unassembled WGS sequence"/>
</dbReference>
<keyword evidence="10 17" id="KW-0520">NAD</keyword>
<dbReference type="NCBIfam" id="TIGR00197">
    <property type="entry name" value="yjeF_nterm"/>
    <property type="match status" value="1"/>
</dbReference>
<feature type="binding site" evidence="18">
    <location>
        <begin position="132"/>
        <end position="138"/>
    </location>
    <ligand>
        <name>(6S)-NADPHX</name>
        <dbReference type="ChEBI" id="CHEBI:64076"/>
    </ligand>
</feature>
<comment type="similarity">
    <text evidence="4 19">In the C-terminal section; belongs to the NnrD/CARKD family.</text>
</comment>
<comment type="caution">
    <text evidence="22">The sequence shown here is derived from an EMBL/GenBank/DDBJ whole genome shotgun (WGS) entry which is preliminary data.</text>
</comment>
<dbReference type="Gene3D" id="3.40.1190.20">
    <property type="match status" value="1"/>
</dbReference>
<keyword evidence="11 18" id="KW-0413">Isomerase</keyword>
<dbReference type="GO" id="GO:0046872">
    <property type="term" value="F:metal ion binding"/>
    <property type="evidence" value="ECO:0007669"/>
    <property type="project" value="UniProtKB-UniRule"/>
</dbReference>
<evidence type="ECO:0000256" key="5">
    <source>
        <dbReference type="ARBA" id="ARBA00022723"/>
    </source>
</evidence>
<feature type="binding site" evidence="18">
    <location>
        <position position="167"/>
    </location>
    <ligand>
        <name>(6S)-NADPHX</name>
        <dbReference type="ChEBI" id="CHEBI:64076"/>
    </ligand>
</feature>
<comment type="similarity">
    <text evidence="18">Belongs to the NnrE/AIBP family.</text>
</comment>
<feature type="domain" description="YjeF C-terminal" evidence="20">
    <location>
        <begin position="264"/>
        <end position="550"/>
    </location>
</feature>
<feature type="binding site" evidence="17">
    <location>
        <position position="493"/>
    </location>
    <ligand>
        <name>AMP</name>
        <dbReference type="ChEBI" id="CHEBI:456215"/>
    </ligand>
</feature>
<comment type="cofactor">
    <cofactor evidence="18 19">
        <name>K(+)</name>
        <dbReference type="ChEBI" id="CHEBI:29103"/>
    </cofactor>
    <text evidence="18 19">Binds 1 potassium ion per subunit.</text>
</comment>
<dbReference type="GO" id="GO:0052855">
    <property type="term" value="F:ADP-dependent NAD(P)H-hydrate dehydratase activity"/>
    <property type="evidence" value="ECO:0007669"/>
    <property type="project" value="UniProtKB-UniRule"/>
</dbReference>
<dbReference type="InterPro" id="IPR004443">
    <property type="entry name" value="YjeF_N_dom"/>
</dbReference>
<feature type="binding site" evidence="18">
    <location>
        <position position="170"/>
    </location>
    <ligand>
        <name>K(+)</name>
        <dbReference type="ChEBI" id="CHEBI:29103"/>
    </ligand>
</feature>
<comment type="similarity">
    <text evidence="17">Belongs to the NnrD/CARKD family.</text>
</comment>
<comment type="function">
    <text evidence="18">Catalyzes the epimerization of the S- and R-forms of NAD(P)HX, a damaged form of NAD(P)H that is a result of enzymatic or heat-dependent hydration. This is a prerequisite for the S-specific NAD(P)H-hydrate dehydratase to allow the repair of both epimers of NAD(P)HX.</text>
</comment>
<dbReference type="PANTHER" id="PTHR12592:SF0">
    <property type="entry name" value="ATP-DEPENDENT (S)-NAD(P)H-HYDRATE DEHYDRATASE"/>
    <property type="match status" value="1"/>
</dbReference>
<keyword evidence="5 18" id="KW-0479">Metal-binding</keyword>
<protein>
    <recommendedName>
        <fullName evidence="19">Bifunctional NAD(P)H-hydrate repair enzyme</fullName>
    </recommendedName>
    <alternativeName>
        <fullName evidence="19">Nicotinamide nucleotide repair protein</fullName>
    </alternativeName>
    <domain>
        <recommendedName>
            <fullName evidence="19">ADP-dependent (S)-NAD(P)H-hydrate dehydratase</fullName>
            <ecNumber evidence="19">4.2.1.136</ecNumber>
        </recommendedName>
        <alternativeName>
            <fullName evidence="19">ADP-dependent NAD(P)HX dehydratase</fullName>
        </alternativeName>
    </domain>
    <domain>
        <recommendedName>
            <fullName evidence="19">NAD(P)H-hydrate epimerase</fullName>
            <ecNumber evidence="19">5.1.99.6</ecNumber>
        </recommendedName>
    </domain>
</protein>
<dbReference type="PIRSF" id="PIRSF017184">
    <property type="entry name" value="Nnr"/>
    <property type="match status" value="1"/>
</dbReference>
<evidence type="ECO:0000256" key="2">
    <source>
        <dbReference type="ARBA" id="ARBA00000909"/>
    </source>
</evidence>
<evidence type="ECO:0000256" key="11">
    <source>
        <dbReference type="ARBA" id="ARBA00023235"/>
    </source>
</evidence>
<feature type="binding site" evidence="18">
    <location>
        <position position="63"/>
    </location>
    <ligand>
        <name>K(+)</name>
        <dbReference type="ChEBI" id="CHEBI:29103"/>
    </ligand>
</feature>
<comment type="catalytic activity">
    <reaction evidence="1 18 19">
        <text>(6R)-NADHX = (6S)-NADHX</text>
        <dbReference type="Rhea" id="RHEA:32215"/>
        <dbReference type="ChEBI" id="CHEBI:64074"/>
        <dbReference type="ChEBI" id="CHEBI:64075"/>
        <dbReference type="EC" id="5.1.99.6"/>
    </reaction>
</comment>
<dbReference type="PROSITE" id="PS51385">
    <property type="entry name" value="YJEF_N"/>
    <property type="match status" value="1"/>
</dbReference>
<keyword evidence="12 17" id="KW-0456">Lyase</keyword>
<feature type="binding site" evidence="17">
    <location>
        <position position="299"/>
    </location>
    <ligand>
        <name>(6S)-NADPHX</name>
        <dbReference type="ChEBI" id="CHEBI:64076"/>
    </ligand>
</feature>
<dbReference type="InterPro" id="IPR036652">
    <property type="entry name" value="YjeF_N_dom_sf"/>
</dbReference>
<evidence type="ECO:0000256" key="4">
    <source>
        <dbReference type="ARBA" id="ARBA00009524"/>
    </source>
</evidence>
<dbReference type="CDD" id="cd01171">
    <property type="entry name" value="YXKO-related"/>
    <property type="match status" value="1"/>
</dbReference>
<reference evidence="22 23" key="1">
    <citation type="journal article" date="2015" name="Int. J. Syst. Evol. Microbiol.">
        <title>Aestuariivita atlantica sp. nov., isolated from deep sea sediment of the Atlantic Ocean.</title>
        <authorList>
            <person name="Li G."/>
            <person name="Lai Q."/>
            <person name="Du Y."/>
            <person name="Liu X."/>
            <person name="Sun F."/>
            <person name="Shao Z."/>
        </authorList>
    </citation>
    <scope>NUCLEOTIDE SEQUENCE [LARGE SCALE GENOMIC DNA]</scope>
    <source>
        <strain evidence="22 23">22II-S11-z3</strain>
    </source>
</reference>
<evidence type="ECO:0000313" key="22">
    <source>
        <dbReference type="EMBL" id="KNG95421.1"/>
    </source>
</evidence>
<dbReference type="NCBIfam" id="TIGR00196">
    <property type="entry name" value="yjeF_cterm"/>
    <property type="match status" value="1"/>
</dbReference>
<dbReference type="SUPFAM" id="SSF53613">
    <property type="entry name" value="Ribokinase-like"/>
    <property type="match status" value="1"/>
</dbReference>
<dbReference type="InterPro" id="IPR017953">
    <property type="entry name" value="Carbohydrate_kinase_pred_CS"/>
</dbReference>
<dbReference type="GO" id="GO:0052856">
    <property type="term" value="F:NAD(P)HX epimerase activity"/>
    <property type="evidence" value="ECO:0007669"/>
    <property type="project" value="UniProtKB-UniRule"/>
</dbReference>
<keyword evidence="9 18" id="KW-0630">Potassium</keyword>
<evidence type="ECO:0000313" key="23">
    <source>
        <dbReference type="Proteomes" id="UP000036938"/>
    </source>
</evidence>
<dbReference type="AlphaFoldDB" id="A0A0L1JUH7"/>
<comment type="caution">
    <text evidence="18">Lacks conserved residue(s) required for the propagation of feature annotation.</text>
</comment>
<comment type="catalytic activity">
    <reaction evidence="15 17 19">
        <text>(6S)-NADHX + ADP = AMP + phosphate + NADH + H(+)</text>
        <dbReference type="Rhea" id="RHEA:32223"/>
        <dbReference type="ChEBI" id="CHEBI:15378"/>
        <dbReference type="ChEBI" id="CHEBI:43474"/>
        <dbReference type="ChEBI" id="CHEBI:57945"/>
        <dbReference type="ChEBI" id="CHEBI:64074"/>
        <dbReference type="ChEBI" id="CHEBI:456215"/>
        <dbReference type="ChEBI" id="CHEBI:456216"/>
        <dbReference type="EC" id="4.2.1.136"/>
    </reaction>
</comment>
<evidence type="ECO:0000256" key="14">
    <source>
        <dbReference type="ARBA" id="ARBA00025153"/>
    </source>
</evidence>
<dbReference type="PROSITE" id="PS51383">
    <property type="entry name" value="YJEF_C_3"/>
    <property type="match status" value="1"/>
</dbReference>
<feature type="binding site" evidence="17">
    <location>
        <position position="420"/>
    </location>
    <ligand>
        <name>(6S)-NADPHX</name>
        <dbReference type="ChEBI" id="CHEBI:64076"/>
    </ligand>
</feature>
<accession>A0A0L1JUH7</accession>
<dbReference type="InterPro" id="IPR000631">
    <property type="entry name" value="CARKD"/>
</dbReference>
<keyword evidence="13" id="KW-0511">Multifunctional enzyme</keyword>
<evidence type="ECO:0000256" key="12">
    <source>
        <dbReference type="ARBA" id="ARBA00023239"/>
    </source>
</evidence>
<keyword evidence="6 17" id="KW-0547">Nucleotide-binding</keyword>
<dbReference type="GO" id="GO:0046496">
    <property type="term" value="P:nicotinamide nucleotide metabolic process"/>
    <property type="evidence" value="ECO:0007669"/>
    <property type="project" value="UniProtKB-UniRule"/>
</dbReference>
<dbReference type="OrthoDB" id="9806925at2"/>
<comment type="similarity">
    <text evidence="3 19">In the N-terminal section; belongs to the NnrE/AIBP family.</text>
</comment>
<evidence type="ECO:0000256" key="15">
    <source>
        <dbReference type="ARBA" id="ARBA00048238"/>
    </source>
</evidence>
<evidence type="ECO:0000256" key="3">
    <source>
        <dbReference type="ARBA" id="ARBA00006001"/>
    </source>
</evidence>
<dbReference type="EC" id="5.1.99.6" evidence="19"/>
<dbReference type="HAMAP" id="MF_01966">
    <property type="entry name" value="NADHX_epimerase"/>
    <property type="match status" value="1"/>
</dbReference>
<evidence type="ECO:0000256" key="8">
    <source>
        <dbReference type="ARBA" id="ARBA00022857"/>
    </source>
</evidence>
<evidence type="ECO:0000256" key="19">
    <source>
        <dbReference type="PIRNR" id="PIRNR017184"/>
    </source>
</evidence>
<feature type="binding site" evidence="17">
    <location>
        <position position="494"/>
    </location>
    <ligand>
        <name>(6S)-NADPHX</name>
        <dbReference type="ChEBI" id="CHEBI:64076"/>
    </ligand>
</feature>
<evidence type="ECO:0000256" key="10">
    <source>
        <dbReference type="ARBA" id="ARBA00023027"/>
    </source>
</evidence>
<evidence type="ECO:0000256" key="18">
    <source>
        <dbReference type="HAMAP-Rule" id="MF_01966"/>
    </source>
</evidence>
<evidence type="ECO:0000256" key="7">
    <source>
        <dbReference type="ARBA" id="ARBA00022840"/>
    </source>
</evidence>
<dbReference type="STRING" id="1317121.ATO11_02110"/>
<evidence type="ECO:0000256" key="13">
    <source>
        <dbReference type="ARBA" id="ARBA00023268"/>
    </source>
</evidence>
<evidence type="ECO:0000256" key="17">
    <source>
        <dbReference type="HAMAP-Rule" id="MF_01965"/>
    </source>
</evidence>